<evidence type="ECO:0000256" key="1">
    <source>
        <dbReference type="SAM" id="MobiDB-lite"/>
    </source>
</evidence>
<sequence length="89" mass="9618">MSSRQNFITQFFSRIRNKVLTYTQVYYPGLAGKVVQSLTSGSSTKTTDGKKNTSTALVKQEPLPRYAPKGNGRTNGIIAAQAAAAPLPR</sequence>
<reference evidence="2 3" key="1">
    <citation type="submission" date="2019-12" db="EMBL/GenBank/DDBJ databases">
        <title>Corynebacterium sp. nov., isolated from feces of the Anser Albifrons in China.</title>
        <authorList>
            <person name="Liu Q."/>
        </authorList>
    </citation>
    <scope>NUCLEOTIDE SEQUENCE [LARGE SCALE GENOMIC DNA]</scope>
    <source>
        <strain evidence="2 3">23H37-10</strain>
    </source>
</reference>
<dbReference type="AlphaFoldDB" id="A0A7G7YPW9"/>
<feature type="region of interest" description="Disordered" evidence="1">
    <location>
        <begin position="38"/>
        <end position="59"/>
    </location>
</feature>
<gene>
    <name evidence="2" type="ORF">GP473_07600</name>
</gene>
<dbReference type="KEGG" id="cans:GP473_07600"/>
<keyword evidence="3" id="KW-1185">Reference proteome</keyword>
<dbReference type="EMBL" id="CP046883">
    <property type="protein sequence ID" value="QNH96539.1"/>
    <property type="molecule type" value="Genomic_DNA"/>
</dbReference>
<proteinExistence type="predicted"/>
<organism evidence="2 3">
    <name type="scientific">Corynebacterium anserum</name>
    <dbReference type="NCBI Taxonomy" id="2684406"/>
    <lineage>
        <taxon>Bacteria</taxon>
        <taxon>Bacillati</taxon>
        <taxon>Actinomycetota</taxon>
        <taxon>Actinomycetes</taxon>
        <taxon>Mycobacteriales</taxon>
        <taxon>Corynebacteriaceae</taxon>
        <taxon>Corynebacterium</taxon>
    </lineage>
</organism>
<evidence type="ECO:0000313" key="2">
    <source>
        <dbReference type="EMBL" id="QNH96539.1"/>
    </source>
</evidence>
<evidence type="ECO:0000313" key="3">
    <source>
        <dbReference type="Proteomes" id="UP000515275"/>
    </source>
</evidence>
<protein>
    <submittedName>
        <fullName evidence="2">Uncharacterized protein</fullName>
    </submittedName>
</protein>
<accession>A0A7G7YPW9</accession>
<name>A0A7G7YPW9_9CORY</name>
<dbReference type="Proteomes" id="UP000515275">
    <property type="component" value="Chromosome"/>
</dbReference>
<dbReference type="RefSeq" id="WP_185770291.1">
    <property type="nucleotide sequence ID" value="NZ_CP046883.1"/>
</dbReference>